<feature type="region of interest" description="Disordered" evidence="1">
    <location>
        <begin position="349"/>
        <end position="375"/>
    </location>
</feature>
<proteinExistence type="predicted"/>
<keyword evidence="2" id="KW-0472">Membrane</keyword>
<feature type="region of interest" description="Disordered" evidence="1">
    <location>
        <begin position="179"/>
        <end position="202"/>
    </location>
</feature>
<evidence type="ECO:0000256" key="2">
    <source>
        <dbReference type="SAM" id="Phobius"/>
    </source>
</evidence>
<sequence length="754" mass="83039">MAKDIPDNESINSHLLGQECGQDADRKWSWVSGEDAKYHTAENRNHGAMPTALDGDQSRVNFADEPSSSESPTVSTAELELIRAKQETRRLRKNLKESGDYLGVQGFNPQTGKLDVITPSGSDGSSLSQETRQKLHILQNTLQTARHAYKSVKENSKREADRIVRKREKERFRRLERKKEHVQNMSKTVTWKRHARQWSSAQEPNLSPIAQSATGTAPETWIDRLGVQDPRGCLAPLSKLESNRDKAVVAAHTTSLMNQESEIPRVDSTMCRKGNPLKRPKLPAMDPNQAFKSLALSHSQQTEGHVQTPTSRKRLTHNWGHWMSGRRCSRDIRVNNAKTRQEQMVTPNEGIANLPCPRTRQTPSNKPAATSDSLTERAVPENTSFLGTASGVKSRLGANLHVRLKDAGQIQGRAAAERGLAGRYQLKPEYASTHTITTTGCDRSHLAAEPRTGIERDEGERQDLPASHTLAYRPHQKNMCARNSASSVMKTLQNPSPSPGWAGRDIEADTISKRRPLPTNQGEKRPAAEVEGIVAKALAKQEARGPTVRGESFEGIFPGQKKDRRAIDKTAEAKPAAIDEVGQSTRGNHGGVGKGAAQDARKDVGEIAAEKATESDQARVCDSSQEHRGVVGVGYPSTFTESSAVVGCQILQTTPGGALGSRTRRLLEIAWCHIVAFLLVYWEKVGPVFDARSDYWARNSRKEATLEDCYVLVLAVPAGVLAVASIVWAMRLATICGENAELLKEWLSDVLWCF</sequence>
<feature type="compositionally biased region" description="Polar residues" evidence="1">
    <location>
        <begin position="359"/>
        <end position="373"/>
    </location>
</feature>
<protein>
    <submittedName>
        <fullName evidence="3">Uncharacterized protein</fullName>
    </submittedName>
</protein>
<keyword evidence="2" id="KW-1133">Transmembrane helix</keyword>
<feature type="transmembrane region" description="Helical" evidence="2">
    <location>
        <begin position="710"/>
        <end position="730"/>
    </location>
</feature>
<organism evidence="3 4">
    <name type="scientific">Ustilaginoidea virens</name>
    <name type="common">Rice false smut fungus</name>
    <name type="synonym">Villosiclava virens</name>
    <dbReference type="NCBI Taxonomy" id="1159556"/>
    <lineage>
        <taxon>Eukaryota</taxon>
        <taxon>Fungi</taxon>
        <taxon>Dikarya</taxon>
        <taxon>Ascomycota</taxon>
        <taxon>Pezizomycotina</taxon>
        <taxon>Sordariomycetes</taxon>
        <taxon>Hypocreomycetidae</taxon>
        <taxon>Hypocreales</taxon>
        <taxon>Clavicipitaceae</taxon>
        <taxon>Ustilaginoidea</taxon>
    </lineage>
</organism>
<evidence type="ECO:0000313" key="3">
    <source>
        <dbReference type="EMBL" id="QUC21589.1"/>
    </source>
</evidence>
<feature type="region of interest" description="Disordered" evidence="1">
    <location>
        <begin position="1"/>
        <end position="24"/>
    </location>
</feature>
<reference evidence="3" key="1">
    <citation type="submission" date="2020-03" db="EMBL/GenBank/DDBJ databases">
        <title>A mixture of massive structural variations and highly conserved coding sequences in Ustilaginoidea virens genome.</title>
        <authorList>
            <person name="Zhang K."/>
            <person name="Zhao Z."/>
            <person name="Zhang Z."/>
            <person name="Li Y."/>
            <person name="Hsiang T."/>
            <person name="Sun W."/>
        </authorList>
    </citation>
    <scope>NUCLEOTIDE SEQUENCE</scope>
    <source>
        <strain evidence="3">UV-8b</strain>
    </source>
</reference>
<name>A0A8E5HTZ2_USTVR</name>
<dbReference type="EMBL" id="CP072756">
    <property type="protein sequence ID" value="QUC21589.1"/>
    <property type="molecule type" value="Genomic_DNA"/>
</dbReference>
<dbReference type="GeneID" id="66066609"/>
<gene>
    <name evidence="3" type="ORF">UV8b_05832</name>
</gene>
<feature type="compositionally biased region" description="Low complexity" evidence="1">
    <location>
        <begin position="65"/>
        <end position="76"/>
    </location>
</feature>
<evidence type="ECO:0000256" key="1">
    <source>
        <dbReference type="SAM" id="MobiDB-lite"/>
    </source>
</evidence>
<dbReference type="Proteomes" id="UP000027002">
    <property type="component" value="Chromosome 4"/>
</dbReference>
<accession>A0A8E5HTZ2</accession>
<dbReference type="AlphaFoldDB" id="A0A8E5HTZ2"/>
<keyword evidence="2" id="KW-0812">Transmembrane</keyword>
<evidence type="ECO:0000313" key="4">
    <source>
        <dbReference type="Proteomes" id="UP000027002"/>
    </source>
</evidence>
<dbReference type="KEGG" id="uvi:66066609"/>
<dbReference type="RefSeq" id="XP_042999262.1">
    <property type="nucleotide sequence ID" value="XM_043143329.1"/>
</dbReference>
<dbReference type="OrthoDB" id="3439820at2759"/>
<keyword evidence="4" id="KW-1185">Reference proteome</keyword>
<feature type="region of interest" description="Disordered" evidence="1">
    <location>
        <begin position="41"/>
        <end position="77"/>
    </location>
</feature>